<dbReference type="SMART" id="SM00213">
    <property type="entry name" value="UBQ"/>
    <property type="match status" value="1"/>
</dbReference>
<dbReference type="EMBL" id="BRXY01000515">
    <property type="protein sequence ID" value="GMH98388.1"/>
    <property type="molecule type" value="Genomic_DNA"/>
</dbReference>
<dbReference type="SUPFAM" id="SSF54236">
    <property type="entry name" value="Ubiquitin-like"/>
    <property type="match status" value="1"/>
</dbReference>
<feature type="compositionally biased region" description="Basic residues" evidence="1">
    <location>
        <begin position="86"/>
        <end position="105"/>
    </location>
</feature>
<protein>
    <recommendedName>
        <fullName evidence="2">Ubiquitin-like domain-containing protein</fullName>
    </recommendedName>
</protein>
<accession>A0A9W7F0B5</accession>
<comment type="caution">
    <text evidence="3">The sequence shown here is derived from an EMBL/GenBank/DDBJ whole genome shotgun (WGS) entry which is preliminary data.</text>
</comment>
<evidence type="ECO:0000256" key="1">
    <source>
        <dbReference type="SAM" id="MobiDB-lite"/>
    </source>
</evidence>
<gene>
    <name evidence="3" type="ORF">TrST_g9824</name>
</gene>
<dbReference type="PROSITE" id="PS50053">
    <property type="entry name" value="UBIQUITIN_2"/>
    <property type="match status" value="1"/>
</dbReference>
<dbReference type="InterPro" id="IPR000626">
    <property type="entry name" value="Ubiquitin-like_dom"/>
</dbReference>
<dbReference type="OrthoDB" id="48884at2759"/>
<keyword evidence="4" id="KW-1185">Reference proteome</keyword>
<feature type="domain" description="Ubiquitin-like" evidence="2">
    <location>
        <begin position="4"/>
        <end position="64"/>
    </location>
</feature>
<organism evidence="3 4">
    <name type="scientific">Triparma strigata</name>
    <dbReference type="NCBI Taxonomy" id="1606541"/>
    <lineage>
        <taxon>Eukaryota</taxon>
        <taxon>Sar</taxon>
        <taxon>Stramenopiles</taxon>
        <taxon>Ochrophyta</taxon>
        <taxon>Bolidophyceae</taxon>
        <taxon>Parmales</taxon>
        <taxon>Triparmaceae</taxon>
        <taxon>Triparma</taxon>
    </lineage>
</organism>
<dbReference type="CDD" id="cd17039">
    <property type="entry name" value="Ubl_ubiquitin_like"/>
    <property type="match status" value="1"/>
</dbReference>
<name>A0A9W7F0B5_9STRA</name>
<evidence type="ECO:0000313" key="4">
    <source>
        <dbReference type="Proteomes" id="UP001165085"/>
    </source>
</evidence>
<evidence type="ECO:0000313" key="3">
    <source>
        <dbReference type="EMBL" id="GMH98388.1"/>
    </source>
</evidence>
<dbReference type="AlphaFoldDB" id="A0A9W7F0B5"/>
<feature type="region of interest" description="Disordered" evidence="1">
    <location>
        <begin position="79"/>
        <end position="108"/>
    </location>
</feature>
<feature type="region of interest" description="Disordered" evidence="1">
    <location>
        <begin position="121"/>
        <end position="144"/>
    </location>
</feature>
<dbReference type="Gene3D" id="3.10.20.90">
    <property type="entry name" value="Phosphatidylinositol 3-kinase Catalytic Subunit, Chain A, domain 1"/>
    <property type="match status" value="1"/>
</dbReference>
<sequence length="144" mass="15976">MPPVKILMCSDASSHSIDVLLTTPLTSLKTSITSLTSIPPTSQRLFYLGRELKTGGRTLEALGVGNFGVWVIHCLVKKAPSSSPPLKKKLVKKKVASKKKNNVKKKNNDVICVDDEEEEVKTKGKKKQKEKQKMKEDQEVICID</sequence>
<reference evidence="4" key="1">
    <citation type="journal article" date="2023" name="Commun. Biol.">
        <title>Genome analysis of Parmales, the sister group of diatoms, reveals the evolutionary specialization of diatoms from phago-mixotrophs to photoautotrophs.</title>
        <authorList>
            <person name="Ban H."/>
            <person name="Sato S."/>
            <person name="Yoshikawa S."/>
            <person name="Yamada K."/>
            <person name="Nakamura Y."/>
            <person name="Ichinomiya M."/>
            <person name="Sato N."/>
            <person name="Blanc-Mathieu R."/>
            <person name="Endo H."/>
            <person name="Kuwata A."/>
            <person name="Ogata H."/>
        </authorList>
    </citation>
    <scope>NUCLEOTIDE SEQUENCE [LARGE SCALE GENOMIC DNA]</scope>
    <source>
        <strain evidence="4">NIES 3701</strain>
    </source>
</reference>
<proteinExistence type="predicted"/>
<dbReference type="Pfam" id="PF00240">
    <property type="entry name" value="ubiquitin"/>
    <property type="match status" value="1"/>
</dbReference>
<evidence type="ECO:0000259" key="2">
    <source>
        <dbReference type="PROSITE" id="PS50053"/>
    </source>
</evidence>
<dbReference type="Proteomes" id="UP001165085">
    <property type="component" value="Unassembled WGS sequence"/>
</dbReference>
<dbReference type="InterPro" id="IPR029071">
    <property type="entry name" value="Ubiquitin-like_domsf"/>
</dbReference>